<dbReference type="InterPro" id="IPR004358">
    <property type="entry name" value="Sig_transdc_His_kin-like_C"/>
</dbReference>
<reference evidence="21 22" key="1">
    <citation type="submission" date="2020-04" db="EMBL/GenBank/DDBJ databases">
        <title>Vibrio sp. SM6, a novel species isolated from seawater.</title>
        <authorList>
            <person name="Wang X."/>
        </authorList>
    </citation>
    <scope>NUCLEOTIDE SEQUENCE [LARGE SCALE GENOMIC DNA]</scope>
    <source>
        <strain evidence="21 22">SM6</strain>
    </source>
</reference>
<feature type="domain" description="Response regulatory" evidence="20">
    <location>
        <begin position="944"/>
        <end position="1064"/>
    </location>
</feature>
<accession>A0A7X8YFU5</accession>
<dbReference type="GO" id="GO:0005524">
    <property type="term" value="F:ATP binding"/>
    <property type="evidence" value="ECO:0007669"/>
    <property type="project" value="UniProtKB-KW"/>
</dbReference>
<evidence type="ECO:0000256" key="11">
    <source>
        <dbReference type="ARBA" id="ARBA00022840"/>
    </source>
</evidence>
<dbReference type="RefSeq" id="WP_168835138.1">
    <property type="nucleotide sequence ID" value="NZ_JABAIK010000003.1"/>
</dbReference>
<keyword evidence="11" id="KW-0067">ATP-binding</keyword>
<evidence type="ECO:0000256" key="2">
    <source>
        <dbReference type="ARBA" id="ARBA00004651"/>
    </source>
</evidence>
<dbReference type="GO" id="GO:0005886">
    <property type="term" value="C:plasma membrane"/>
    <property type="evidence" value="ECO:0007669"/>
    <property type="project" value="UniProtKB-SubCell"/>
</dbReference>
<feature type="modified residue" description="4-aspartylphosphate" evidence="15">
    <location>
        <position position="994"/>
    </location>
</feature>
<keyword evidence="4" id="KW-1003">Cell membrane</keyword>
<dbReference type="CDD" id="cd00082">
    <property type="entry name" value="HisKA"/>
    <property type="match status" value="1"/>
</dbReference>
<keyword evidence="14 18" id="KW-0472">Membrane</keyword>
<name>A0A7X8YFU5_9VIBR</name>
<evidence type="ECO:0000256" key="6">
    <source>
        <dbReference type="ARBA" id="ARBA00022679"/>
    </source>
</evidence>
<evidence type="ECO:0000256" key="9">
    <source>
        <dbReference type="ARBA" id="ARBA00022777"/>
    </source>
</evidence>
<dbReference type="InterPro" id="IPR001789">
    <property type="entry name" value="Sig_transdc_resp-reg_receiver"/>
</dbReference>
<dbReference type="FunFam" id="3.30.565.10:FF:000010">
    <property type="entry name" value="Sensor histidine kinase RcsC"/>
    <property type="match status" value="1"/>
</dbReference>
<evidence type="ECO:0000256" key="18">
    <source>
        <dbReference type="SAM" id="Phobius"/>
    </source>
</evidence>
<comment type="caution">
    <text evidence="21">The sequence shown here is derived from an EMBL/GenBank/DDBJ whole genome shotgun (WGS) entry which is preliminary data.</text>
</comment>
<dbReference type="GO" id="GO:0016787">
    <property type="term" value="F:hydrolase activity"/>
    <property type="evidence" value="ECO:0007669"/>
    <property type="project" value="UniProtKB-KW"/>
</dbReference>
<dbReference type="Pfam" id="PF00072">
    <property type="entry name" value="Response_reg"/>
    <property type="match status" value="2"/>
</dbReference>
<evidence type="ECO:0000256" key="17">
    <source>
        <dbReference type="SAM" id="MobiDB-lite"/>
    </source>
</evidence>
<evidence type="ECO:0000313" key="21">
    <source>
        <dbReference type="EMBL" id="NLS12024.1"/>
    </source>
</evidence>
<gene>
    <name evidence="21" type="ORF">HGP28_03845</name>
</gene>
<dbReference type="PROSITE" id="PS50109">
    <property type="entry name" value="HIS_KIN"/>
    <property type="match status" value="1"/>
</dbReference>
<feature type="domain" description="Response regulatory" evidence="20">
    <location>
        <begin position="758"/>
        <end position="879"/>
    </location>
</feature>
<proteinExistence type="predicted"/>
<keyword evidence="16" id="KW-0175">Coiled coil</keyword>
<dbReference type="EMBL" id="JABAIK010000003">
    <property type="protein sequence ID" value="NLS12024.1"/>
    <property type="molecule type" value="Genomic_DNA"/>
</dbReference>
<evidence type="ECO:0000259" key="20">
    <source>
        <dbReference type="PROSITE" id="PS50110"/>
    </source>
</evidence>
<evidence type="ECO:0000256" key="5">
    <source>
        <dbReference type="ARBA" id="ARBA00022553"/>
    </source>
</evidence>
<evidence type="ECO:0000256" key="16">
    <source>
        <dbReference type="SAM" id="Coils"/>
    </source>
</evidence>
<dbReference type="PROSITE" id="PS50110">
    <property type="entry name" value="RESPONSE_REGULATORY"/>
    <property type="match status" value="2"/>
</dbReference>
<keyword evidence="12 18" id="KW-1133">Transmembrane helix</keyword>
<dbReference type="Pfam" id="PF02518">
    <property type="entry name" value="HATPase_c"/>
    <property type="match status" value="1"/>
</dbReference>
<feature type="coiled-coil region" evidence="16">
    <location>
        <begin position="343"/>
        <end position="377"/>
    </location>
</feature>
<evidence type="ECO:0000256" key="8">
    <source>
        <dbReference type="ARBA" id="ARBA00022741"/>
    </source>
</evidence>
<feature type="transmembrane region" description="Helical" evidence="18">
    <location>
        <begin position="288"/>
        <end position="307"/>
    </location>
</feature>
<keyword evidence="10" id="KW-0378">Hydrolase</keyword>
<evidence type="ECO:0000256" key="15">
    <source>
        <dbReference type="PROSITE-ProRule" id="PRU00169"/>
    </source>
</evidence>
<dbReference type="InterPro" id="IPR003661">
    <property type="entry name" value="HisK_dim/P_dom"/>
</dbReference>
<feature type="modified residue" description="4-aspartylphosphate" evidence="15">
    <location>
        <position position="808"/>
    </location>
</feature>
<comment type="subcellular location">
    <subcellularLocation>
        <location evidence="2">Cell membrane</location>
        <topology evidence="2">Multi-pass membrane protein</topology>
    </subcellularLocation>
</comment>
<dbReference type="PRINTS" id="PR00344">
    <property type="entry name" value="BCTRLSENSOR"/>
</dbReference>
<dbReference type="PANTHER" id="PTHR45339:SF1">
    <property type="entry name" value="HYBRID SIGNAL TRANSDUCTION HISTIDINE KINASE J"/>
    <property type="match status" value="1"/>
</dbReference>
<dbReference type="InterPro" id="IPR011006">
    <property type="entry name" value="CheY-like_superfamily"/>
</dbReference>
<dbReference type="SUPFAM" id="SSF55874">
    <property type="entry name" value="ATPase domain of HSP90 chaperone/DNA topoisomerase II/histidine kinase"/>
    <property type="match status" value="1"/>
</dbReference>
<dbReference type="SUPFAM" id="SSF47384">
    <property type="entry name" value="Homodimeric domain of signal transducing histidine kinase"/>
    <property type="match status" value="1"/>
</dbReference>
<dbReference type="SMART" id="SM00387">
    <property type="entry name" value="HATPase_c"/>
    <property type="match status" value="1"/>
</dbReference>
<protein>
    <recommendedName>
        <fullName evidence="3">histidine kinase</fullName>
        <ecNumber evidence="3">2.7.13.3</ecNumber>
    </recommendedName>
</protein>
<dbReference type="Gene3D" id="3.30.565.10">
    <property type="entry name" value="Histidine kinase-like ATPase, C-terminal domain"/>
    <property type="match status" value="1"/>
</dbReference>
<dbReference type="Gene3D" id="3.40.50.2300">
    <property type="match status" value="2"/>
</dbReference>
<dbReference type="CDD" id="cd16922">
    <property type="entry name" value="HATPase_EvgS-ArcB-TorS-like"/>
    <property type="match status" value="1"/>
</dbReference>
<dbReference type="PANTHER" id="PTHR45339">
    <property type="entry name" value="HYBRID SIGNAL TRANSDUCTION HISTIDINE KINASE J"/>
    <property type="match status" value="1"/>
</dbReference>
<evidence type="ECO:0000256" key="7">
    <source>
        <dbReference type="ARBA" id="ARBA00022692"/>
    </source>
</evidence>
<keyword evidence="9" id="KW-0418">Kinase</keyword>
<dbReference type="InterPro" id="IPR003594">
    <property type="entry name" value="HATPase_dom"/>
</dbReference>
<keyword evidence="8" id="KW-0547">Nucleotide-binding</keyword>
<dbReference type="CDD" id="cd17546">
    <property type="entry name" value="REC_hyHK_CKI1_RcsC-like"/>
    <property type="match status" value="2"/>
</dbReference>
<keyword evidence="6" id="KW-0808">Transferase</keyword>
<feature type="domain" description="Histidine kinase" evidence="19">
    <location>
        <begin position="391"/>
        <end position="612"/>
    </location>
</feature>
<dbReference type="SMART" id="SM00388">
    <property type="entry name" value="HisKA"/>
    <property type="match status" value="1"/>
</dbReference>
<keyword evidence="7 18" id="KW-0812">Transmembrane</keyword>
<evidence type="ECO:0000256" key="4">
    <source>
        <dbReference type="ARBA" id="ARBA00022475"/>
    </source>
</evidence>
<keyword evidence="5 15" id="KW-0597">Phosphoprotein</keyword>
<dbReference type="Proteomes" id="UP000535589">
    <property type="component" value="Unassembled WGS sequence"/>
</dbReference>
<dbReference type="Gene3D" id="1.10.287.130">
    <property type="match status" value="1"/>
</dbReference>
<keyword evidence="22" id="KW-1185">Reference proteome</keyword>
<dbReference type="FunFam" id="1.10.287.130:FF:000003">
    <property type="entry name" value="Histidine kinase"/>
    <property type="match status" value="1"/>
</dbReference>
<evidence type="ECO:0000256" key="13">
    <source>
        <dbReference type="ARBA" id="ARBA00023012"/>
    </source>
</evidence>
<organism evidence="21 22">
    <name type="scientific">Vibrio agarilyticus</name>
    <dbReference type="NCBI Taxonomy" id="2726741"/>
    <lineage>
        <taxon>Bacteria</taxon>
        <taxon>Pseudomonadati</taxon>
        <taxon>Pseudomonadota</taxon>
        <taxon>Gammaproteobacteria</taxon>
        <taxon>Vibrionales</taxon>
        <taxon>Vibrionaceae</taxon>
        <taxon>Vibrio</taxon>
    </lineage>
</organism>
<evidence type="ECO:0000256" key="3">
    <source>
        <dbReference type="ARBA" id="ARBA00012438"/>
    </source>
</evidence>
<dbReference type="Pfam" id="PF00512">
    <property type="entry name" value="HisKA"/>
    <property type="match status" value="1"/>
</dbReference>
<feature type="transmembrane region" description="Helical" evidence="18">
    <location>
        <begin position="16"/>
        <end position="33"/>
    </location>
</feature>
<dbReference type="InterPro" id="IPR036890">
    <property type="entry name" value="HATPase_C_sf"/>
</dbReference>
<dbReference type="SMART" id="SM00448">
    <property type="entry name" value="REC"/>
    <property type="match status" value="2"/>
</dbReference>
<dbReference type="EC" id="2.7.13.3" evidence="3"/>
<dbReference type="InterPro" id="IPR005467">
    <property type="entry name" value="His_kinase_dom"/>
</dbReference>
<feature type="coiled-coil region" evidence="16">
    <location>
        <begin position="109"/>
        <end position="136"/>
    </location>
</feature>
<sequence>MDNSVGKAGFSVRQKLIALVLMPIAILLGLALYEIRALAEQTQELKKATAYSSYLTQIAKAYLQSAPPENITNSVATFRSETNILFNQDAEQSLSQLATLFEAKEGMAAAQLDERIEAQEWQADAYNQLLLNLEKTTLSHVPFEVTQNLHALTQIEWLTFWANEEARYVQELMASPITELMTRFAYADQIQSLAERQQWLIERFISLNANANQVNLMFDIFADDAFSDSYQFRSQLLSSRQTLSDAAIVEGTKALNARLALLKGVNQIIEHDLVQTINAAVASAQQRIAMFSTMVIVLVLLFTLLAIKLANRMTRNLTTILSFLRSAKTTHHFEALTETGDELGQFAQEVERLTLERQEANERLSQAKVVAEEAKDAAIQASKAKSSFLANMSHEIRTPLNGVIGISEILADTDLTATQRDYVDTIDTSSQLLLSLINDILDFSKIESGMLLISPHSTNLRESFYDIAAIIAPKAREKGVEVRISFDGAIPYRTMIDDHRLHQIVMNFSSNAVKFTESGAVELAMKIEDQTVEAVTVTFSVKDTGIGIDKQQQAKIFEPFAQEDSSTTRQFGGTGLGLAISTQLVELMGGNIQLNSIKGQGSTFYFTLTLPIEQQDYQVTAGRERNAYLVCDNDELSARLTNELAFFNINLVATAPNLALLNQERLNQPDTVLLFAESHADHAMHLKQQLQTLTDSGAGICLVKDFSSKNNDLGTCVSALVTAPLLGLRMLKAIDHCLNEQKHKAEAKQITAEPNSQRILIVEDNKINQKIAALHVKKLGFEYDIANDGAEAIKMQLTAGGYALILMDCMMPVMDGFEATKRIRAYEKEHNTERRVPIIALTASVIDDDVQRCFDMGMDDYVPKPFKGKVLNEKITSLLESSGPMTQTFAAAQYPHADSSTNTNARLCSGSEHLNDEISTAGNRPTEAKSPSPAPQELTETPRRVLLVEDNRVNQKVASLHLAKAGYLFDIADNGKIAVDMYLDNHDYDVILMDCMMPIKDGFEATKEIRLYEQSKGIAKTPIIALTASVIDDDIQRCYDSGMDAYVPKPVNRDVLLHQMQSIAC</sequence>
<evidence type="ECO:0000256" key="1">
    <source>
        <dbReference type="ARBA" id="ARBA00000085"/>
    </source>
</evidence>
<feature type="region of interest" description="Disordered" evidence="17">
    <location>
        <begin position="915"/>
        <end position="941"/>
    </location>
</feature>
<evidence type="ECO:0000256" key="10">
    <source>
        <dbReference type="ARBA" id="ARBA00022801"/>
    </source>
</evidence>
<keyword evidence="13" id="KW-0902">Two-component regulatory system</keyword>
<dbReference type="InterPro" id="IPR036097">
    <property type="entry name" value="HisK_dim/P_sf"/>
</dbReference>
<dbReference type="SUPFAM" id="SSF52172">
    <property type="entry name" value="CheY-like"/>
    <property type="match status" value="2"/>
</dbReference>
<comment type="catalytic activity">
    <reaction evidence="1">
        <text>ATP + protein L-histidine = ADP + protein N-phospho-L-histidine.</text>
        <dbReference type="EC" id="2.7.13.3"/>
    </reaction>
</comment>
<evidence type="ECO:0000256" key="14">
    <source>
        <dbReference type="ARBA" id="ARBA00023136"/>
    </source>
</evidence>
<evidence type="ECO:0000256" key="12">
    <source>
        <dbReference type="ARBA" id="ARBA00022989"/>
    </source>
</evidence>
<evidence type="ECO:0000259" key="19">
    <source>
        <dbReference type="PROSITE" id="PS50109"/>
    </source>
</evidence>
<dbReference type="AlphaFoldDB" id="A0A7X8YFU5"/>
<evidence type="ECO:0000313" key="22">
    <source>
        <dbReference type="Proteomes" id="UP000535589"/>
    </source>
</evidence>
<dbReference type="GO" id="GO:0000155">
    <property type="term" value="F:phosphorelay sensor kinase activity"/>
    <property type="evidence" value="ECO:0007669"/>
    <property type="project" value="InterPro"/>
</dbReference>